<proteinExistence type="predicted"/>
<feature type="transmembrane region" description="Helical" evidence="6">
    <location>
        <begin position="83"/>
        <end position="106"/>
    </location>
</feature>
<dbReference type="PANTHER" id="PTHR43124">
    <property type="entry name" value="PURINE EFFLUX PUMP PBUE"/>
    <property type="match status" value="1"/>
</dbReference>
<dbReference type="Gene3D" id="1.20.1250.20">
    <property type="entry name" value="MFS general substrate transporter like domains"/>
    <property type="match status" value="1"/>
</dbReference>
<dbReference type="Pfam" id="PF07690">
    <property type="entry name" value="MFS_1"/>
    <property type="match status" value="1"/>
</dbReference>
<dbReference type="PROSITE" id="PS50850">
    <property type="entry name" value="MFS"/>
    <property type="match status" value="1"/>
</dbReference>
<evidence type="ECO:0000256" key="5">
    <source>
        <dbReference type="ARBA" id="ARBA00023136"/>
    </source>
</evidence>
<feature type="transmembrane region" description="Helical" evidence="6">
    <location>
        <begin position="148"/>
        <end position="169"/>
    </location>
</feature>
<reference evidence="8 9" key="1">
    <citation type="submission" date="2020-07" db="EMBL/GenBank/DDBJ databases">
        <title>Diversity of carbapenemase encoding genes among Pseudomonas putida group clinical isolates in a tertiary Brazilian hospital.</title>
        <authorList>
            <person name="Alberto-Lei F."/>
            <person name="Nodari C.S."/>
            <person name="Streling A.P."/>
            <person name="Paulino J.T."/>
            <person name="Bessa-Neto F.O."/>
            <person name="Cayo R."/>
            <person name="Gales A.C."/>
        </authorList>
    </citation>
    <scope>NUCLEOTIDE SEQUENCE [LARGE SCALE GENOMIC DNA]</scope>
    <source>
        <strain evidence="8 9">12464</strain>
    </source>
</reference>
<evidence type="ECO:0000256" key="6">
    <source>
        <dbReference type="SAM" id="Phobius"/>
    </source>
</evidence>
<comment type="subcellular location">
    <subcellularLocation>
        <location evidence="1">Cell membrane</location>
        <topology evidence="1">Multi-pass membrane protein</topology>
    </subcellularLocation>
</comment>
<evidence type="ECO:0000256" key="2">
    <source>
        <dbReference type="ARBA" id="ARBA00022475"/>
    </source>
</evidence>
<keyword evidence="2" id="KW-1003">Cell membrane</keyword>
<feature type="transmembrane region" description="Helical" evidence="6">
    <location>
        <begin position="348"/>
        <end position="369"/>
    </location>
</feature>
<dbReference type="InterPro" id="IPR050189">
    <property type="entry name" value="MFS_Efflux_Transporters"/>
</dbReference>
<name>A0A7W2L583_PSEPU</name>
<feature type="transmembrane region" description="Helical" evidence="6">
    <location>
        <begin position="319"/>
        <end position="342"/>
    </location>
</feature>
<feature type="transmembrane region" description="Helical" evidence="6">
    <location>
        <begin position="381"/>
        <end position="401"/>
    </location>
</feature>
<evidence type="ECO:0000256" key="4">
    <source>
        <dbReference type="ARBA" id="ARBA00022989"/>
    </source>
</evidence>
<dbReference type="EMBL" id="JACGDG010000025">
    <property type="protein sequence ID" value="MBA6118684.1"/>
    <property type="molecule type" value="Genomic_DNA"/>
</dbReference>
<dbReference type="AlphaFoldDB" id="A0A7W2L583"/>
<dbReference type="SUPFAM" id="SSF103473">
    <property type="entry name" value="MFS general substrate transporter"/>
    <property type="match status" value="1"/>
</dbReference>
<feature type="transmembrane region" description="Helical" evidence="6">
    <location>
        <begin position="176"/>
        <end position="197"/>
    </location>
</feature>
<keyword evidence="4 6" id="KW-1133">Transmembrane helix</keyword>
<gene>
    <name evidence="8" type="ORF">H4C47_23495</name>
</gene>
<protein>
    <submittedName>
        <fullName evidence="8">MFS transporter</fullName>
    </submittedName>
</protein>
<accession>A0A7W2L583</accession>
<evidence type="ECO:0000313" key="9">
    <source>
        <dbReference type="Proteomes" id="UP000553948"/>
    </source>
</evidence>
<dbReference type="InterPro" id="IPR020846">
    <property type="entry name" value="MFS_dom"/>
</dbReference>
<evidence type="ECO:0000313" key="8">
    <source>
        <dbReference type="EMBL" id="MBA6118684.1"/>
    </source>
</evidence>
<comment type="caution">
    <text evidence="8">The sequence shown here is derived from an EMBL/GenBank/DDBJ whole genome shotgun (WGS) entry which is preliminary data.</text>
</comment>
<feature type="transmembrane region" description="Helical" evidence="6">
    <location>
        <begin position="118"/>
        <end position="142"/>
    </location>
</feature>
<feature type="domain" description="Major facilitator superfamily (MFS) profile" evidence="7">
    <location>
        <begin position="51"/>
        <end position="430"/>
    </location>
</feature>
<evidence type="ECO:0000256" key="3">
    <source>
        <dbReference type="ARBA" id="ARBA00022692"/>
    </source>
</evidence>
<keyword evidence="3 6" id="KW-0812">Transmembrane</keyword>
<organism evidence="8 9">
    <name type="scientific">Pseudomonas putida</name>
    <name type="common">Arthrobacter siderocapsulatus</name>
    <dbReference type="NCBI Taxonomy" id="303"/>
    <lineage>
        <taxon>Bacteria</taxon>
        <taxon>Pseudomonadati</taxon>
        <taxon>Pseudomonadota</taxon>
        <taxon>Gammaproteobacteria</taxon>
        <taxon>Pseudomonadales</taxon>
        <taxon>Pseudomonadaceae</taxon>
        <taxon>Pseudomonas</taxon>
    </lineage>
</organism>
<feature type="transmembrane region" description="Helical" evidence="6">
    <location>
        <begin position="209"/>
        <end position="227"/>
    </location>
</feature>
<dbReference type="InterPro" id="IPR011701">
    <property type="entry name" value="MFS"/>
</dbReference>
<dbReference type="PANTHER" id="PTHR43124:SF3">
    <property type="entry name" value="CHLORAMPHENICOL EFFLUX PUMP RV0191"/>
    <property type="match status" value="1"/>
</dbReference>
<dbReference type="Proteomes" id="UP000553948">
    <property type="component" value="Unassembled WGS sequence"/>
</dbReference>
<feature type="transmembrane region" description="Helical" evidence="6">
    <location>
        <begin position="51"/>
        <end position="71"/>
    </location>
</feature>
<feature type="transmembrane region" description="Helical" evidence="6">
    <location>
        <begin position="254"/>
        <end position="277"/>
    </location>
</feature>
<dbReference type="GO" id="GO:0005886">
    <property type="term" value="C:plasma membrane"/>
    <property type="evidence" value="ECO:0007669"/>
    <property type="project" value="UniProtKB-SubCell"/>
</dbReference>
<evidence type="ECO:0000256" key="1">
    <source>
        <dbReference type="ARBA" id="ARBA00004651"/>
    </source>
</evidence>
<dbReference type="InterPro" id="IPR036259">
    <property type="entry name" value="MFS_trans_sf"/>
</dbReference>
<feature type="transmembrane region" description="Helical" evidence="6">
    <location>
        <begin position="283"/>
        <end position="307"/>
    </location>
</feature>
<sequence length="437" mass="46299">MGDEHARQLTGHQIDRLELRRLHWLLLTTITRTDVTRHEPPLAANVGRTRLVFTLGITQILAWASTFYLPAVLAGPIARDMGWSLSFVVGGLSWGMLVAGLCSPLAGRLIDRRGGRLVLVFSSLMLGAGLMVMSIASSLWIYYLAWSLLGVAMATGLYDAAFATLGTLLGERARGAITGLTLIGGFASTVGWPALAALESWIGWRDTCLVLAAIHVVIGLPVHWLAVPKPLGSGKESTSEELASVTLDEHNRRLFWLVAGLLTVVAFVMASLSVHLLAALKQLGLPTVTVLAIGMVIGPAQVVARVLEFSIARHLHPSWSARVGVMVSLIGICLFIPGVPWLAFPGAALYGAGMGILTIARGTLPLVLFGPQGYGARMGALARPMLLAQAIGPFAAAFVLSAQGAPMMLLLMAIMVAVALGGCFKLPTKPLHGQHLD</sequence>
<keyword evidence="5 6" id="KW-0472">Membrane</keyword>
<evidence type="ECO:0000259" key="7">
    <source>
        <dbReference type="PROSITE" id="PS50850"/>
    </source>
</evidence>
<feature type="transmembrane region" description="Helical" evidence="6">
    <location>
        <begin position="407"/>
        <end position="426"/>
    </location>
</feature>
<dbReference type="GO" id="GO:0022857">
    <property type="term" value="F:transmembrane transporter activity"/>
    <property type="evidence" value="ECO:0007669"/>
    <property type="project" value="InterPro"/>
</dbReference>